<proteinExistence type="predicted"/>
<name>A0A2Z4G9D0_9BACT</name>
<reference evidence="4 5" key="1">
    <citation type="submission" date="2018-05" db="EMBL/GenBank/DDBJ databases">
        <title>Complete genome sequence of Arcticibacterium luteifluviistationis SM1504T, a cytophagaceae bacterium isolated from Arctic surface seawater.</title>
        <authorList>
            <person name="Li Y."/>
            <person name="Qin Q.-L."/>
        </authorList>
    </citation>
    <scope>NUCLEOTIDE SEQUENCE [LARGE SCALE GENOMIC DNA]</scope>
    <source>
        <strain evidence="4 5">SM1504</strain>
    </source>
</reference>
<dbReference type="KEGG" id="als:DJ013_06520"/>
<dbReference type="InterPro" id="IPR014710">
    <property type="entry name" value="RmlC-like_jellyroll"/>
</dbReference>
<dbReference type="InterPro" id="IPR051610">
    <property type="entry name" value="GPI/OXD"/>
</dbReference>
<dbReference type="RefSeq" id="WP_111370941.1">
    <property type="nucleotide sequence ID" value="NZ_CP029480.1"/>
</dbReference>
<accession>A0A2Z4G9D0</accession>
<evidence type="ECO:0000256" key="1">
    <source>
        <dbReference type="ARBA" id="ARBA00022723"/>
    </source>
</evidence>
<dbReference type="OrthoDB" id="1413132at2"/>
<evidence type="ECO:0000259" key="3">
    <source>
        <dbReference type="Pfam" id="PF07883"/>
    </source>
</evidence>
<feature type="chain" id="PRO_5016266519" evidence="2">
    <location>
        <begin position="22"/>
        <end position="257"/>
    </location>
</feature>
<dbReference type="PANTHER" id="PTHR35848">
    <property type="entry name" value="OXALATE-BINDING PROTEIN"/>
    <property type="match status" value="1"/>
</dbReference>
<dbReference type="Gene3D" id="2.60.120.10">
    <property type="entry name" value="Jelly Rolls"/>
    <property type="match status" value="1"/>
</dbReference>
<dbReference type="Proteomes" id="UP000249873">
    <property type="component" value="Chromosome"/>
</dbReference>
<dbReference type="EMBL" id="CP029480">
    <property type="protein sequence ID" value="AWV97839.1"/>
    <property type="molecule type" value="Genomic_DNA"/>
</dbReference>
<dbReference type="InterPro" id="IPR011051">
    <property type="entry name" value="RmlC_Cupin_sf"/>
</dbReference>
<evidence type="ECO:0000256" key="2">
    <source>
        <dbReference type="SAM" id="SignalP"/>
    </source>
</evidence>
<keyword evidence="1" id="KW-0479">Metal-binding</keyword>
<dbReference type="SUPFAM" id="SSF51182">
    <property type="entry name" value="RmlC-like cupins"/>
    <property type="match status" value="1"/>
</dbReference>
<evidence type="ECO:0000313" key="4">
    <source>
        <dbReference type="EMBL" id="AWV97839.1"/>
    </source>
</evidence>
<organism evidence="4 5">
    <name type="scientific">Arcticibacterium luteifluviistationis</name>
    <dbReference type="NCBI Taxonomy" id="1784714"/>
    <lineage>
        <taxon>Bacteria</taxon>
        <taxon>Pseudomonadati</taxon>
        <taxon>Bacteroidota</taxon>
        <taxon>Cytophagia</taxon>
        <taxon>Cytophagales</taxon>
        <taxon>Leadbetterellaceae</taxon>
        <taxon>Arcticibacterium</taxon>
    </lineage>
</organism>
<keyword evidence="5" id="KW-1185">Reference proteome</keyword>
<feature type="domain" description="Cupin type-2" evidence="3">
    <location>
        <begin position="66"/>
        <end position="130"/>
    </location>
</feature>
<dbReference type="Pfam" id="PF07883">
    <property type="entry name" value="Cupin_2"/>
    <property type="match status" value="2"/>
</dbReference>
<dbReference type="GO" id="GO:0046872">
    <property type="term" value="F:metal ion binding"/>
    <property type="evidence" value="ECO:0007669"/>
    <property type="project" value="UniProtKB-KW"/>
</dbReference>
<gene>
    <name evidence="4" type="ORF">DJ013_06520</name>
</gene>
<feature type="domain" description="Cupin type-2" evidence="3">
    <location>
        <begin position="189"/>
        <end position="253"/>
    </location>
</feature>
<evidence type="ECO:0000313" key="5">
    <source>
        <dbReference type="Proteomes" id="UP000249873"/>
    </source>
</evidence>
<dbReference type="PANTHER" id="PTHR35848:SF6">
    <property type="entry name" value="CUPIN TYPE-2 DOMAIN-CONTAINING PROTEIN"/>
    <property type="match status" value="1"/>
</dbReference>
<dbReference type="InterPro" id="IPR013096">
    <property type="entry name" value="Cupin_2"/>
</dbReference>
<keyword evidence="2" id="KW-0732">Signal</keyword>
<dbReference type="AlphaFoldDB" id="A0A2Z4G9D0"/>
<protein>
    <submittedName>
        <fullName evidence="4">Cupin</fullName>
    </submittedName>
</protein>
<dbReference type="CDD" id="cd02209">
    <property type="entry name" value="cupin_XRE_C"/>
    <property type="match status" value="1"/>
</dbReference>
<feature type="signal peptide" evidence="2">
    <location>
        <begin position="1"/>
        <end position="21"/>
    </location>
</feature>
<sequence length="257" mass="28423">MKVIGLSILFSLFSIMSNAQLSEVKSGVYKWSELPVKKGVQREGRKIMEGSSPHFSFLEVHATTQEKGAKPALPHTQDDIEEILIVKEGLMKMTMDGESQILPAGSAILIPPLVEQSLQNVGDGPLTYYVFMFKSKANTDIERSEKAGGAMFINSESLVFKPSKKGGRLDYLERPTAMCKNLEMHVTKLDGKGPSHAPHTHIDSEMVLVIEGETEMSIAGQTYSGKAGDLYLIKSNEHHGISNVGETPCRYLSFRWY</sequence>